<dbReference type="GO" id="GO:0005840">
    <property type="term" value="C:ribosome"/>
    <property type="evidence" value="ECO:0007669"/>
    <property type="project" value="UniProtKB-KW"/>
</dbReference>
<proteinExistence type="predicted"/>
<accession>A0AAI9WND8</accession>
<protein>
    <submittedName>
        <fullName evidence="2">50S ribosomal protein L34</fullName>
    </submittedName>
</protein>
<keyword evidence="2" id="KW-0689">Ribosomal protein</keyword>
<evidence type="ECO:0000313" key="2">
    <source>
        <dbReference type="EMBL" id="KAB7651810.1"/>
    </source>
</evidence>
<comment type="caution">
    <text evidence="2">The sequence shown here is derived from an EMBL/GenBank/DDBJ whole genome shotgun (WGS) entry which is preliminary data.</text>
</comment>
<organism evidence="2 3">
    <name type="scientific">Sutterella seckii</name>
    <dbReference type="NCBI Taxonomy" id="1944635"/>
    <lineage>
        <taxon>Bacteria</taxon>
        <taxon>Pseudomonadati</taxon>
        <taxon>Pseudomonadota</taxon>
        <taxon>Betaproteobacteria</taxon>
        <taxon>Burkholderiales</taxon>
        <taxon>Sutterellaceae</taxon>
        <taxon>Sutterella</taxon>
    </lineage>
</organism>
<feature type="compositionally biased region" description="Basic residues" evidence="1">
    <location>
        <begin position="1"/>
        <end position="32"/>
    </location>
</feature>
<sequence>MRKRTARKRSASRRSSRNGRLPVKRRQAKGRSKILPLLPLTQV</sequence>
<evidence type="ECO:0000313" key="3">
    <source>
        <dbReference type="Proteomes" id="UP000469462"/>
    </source>
</evidence>
<reference evidence="2 3" key="1">
    <citation type="submission" date="2019-10" db="EMBL/GenBank/DDBJ databases">
        <title>Genome diversity of Sutterella seckii.</title>
        <authorList>
            <person name="Chaplin A.V."/>
            <person name="Sokolova S.R."/>
            <person name="Mosin K.A."/>
            <person name="Ivanova E.L."/>
            <person name="Kochetkova T.O."/>
            <person name="Goltsov A.Y."/>
            <person name="Trofimov D.Y."/>
            <person name="Efimov B.A."/>
        </authorList>
    </citation>
    <scope>NUCLEOTIDE SEQUENCE [LARGE SCALE GENOMIC DNA]</scope>
    <source>
        <strain evidence="2 3">ASD3426</strain>
    </source>
</reference>
<dbReference type="Proteomes" id="UP000469462">
    <property type="component" value="Unassembled WGS sequence"/>
</dbReference>
<dbReference type="AlphaFoldDB" id="A0AAI9WND8"/>
<keyword evidence="3" id="KW-1185">Reference proteome</keyword>
<name>A0AAI9WND8_9BURK</name>
<dbReference type="EMBL" id="WEHW01000010">
    <property type="protein sequence ID" value="KAB7651810.1"/>
    <property type="molecule type" value="Genomic_DNA"/>
</dbReference>
<feature type="region of interest" description="Disordered" evidence="1">
    <location>
        <begin position="1"/>
        <end position="43"/>
    </location>
</feature>
<keyword evidence="2" id="KW-0687">Ribonucleoprotein</keyword>
<evidence type="ECO:0000256" key="1">
    <source>
        <dbReference type="SAM" id="MobiDB-lite"/>
    </source>
</evidence>
<gene>
    <name evidence="2" type="ORF">GBM96_04430</name>
</gene>